<evidence type="ECO:0000313" key="3">
    <source>
        <dbReference type="EMBL" id="ABR54732.1"/>
    </source>
</evidence>
<sequence>MGNYIVIKERKSEAEKPIQLVKGETVECIEESDDNSDWAGWILCKGINKEGWVPKQIVERTNNQGLILDDYDAIEFDLEVGEVIIAEKVLNGWAYGAKKDDPLGKAWAPLNHLQIM</sequence>
<dbReference type="Gene3D" id="2.30.30.40">
    <property type="entry name" value="SH3 Domains"/>
    <property type="match status" value="1"/>
</dbReference>
<dbReference type="EMBL" id="CP000742">
    <property type="protein sequence ID" value="ABR54732.1"/>
    <property type="molecule type" value="Genomic_DNA"/>
</dbReference>
<accession>A6UQG0</accession>
<dbReference type="InterPro" id="IPR001452">
    <property type="entry name" value="SH3_domain"/>
</dbReference>
<dbReference type="HOGENOM" id="CLU_161446_2_0_2"/>
<dbReference type="KEGG" id="mvn:Mevan_0826"/>
<dbReference type="AlphaFoldDB" id="A6UQG0"/>
<evidence type="ECO:0000259" key="2">
    <source>
        <dbReference type="PROSITE" id="PS50002"/>
    </source>
</evidence>
<keyword evidence="1" id="KW-0728">SH3 domain</keyword>
<evidence type="ECO:0000256" key="1">
    <source>
        <dbReference type="ARBA" id="ARBA00022443"/>
    </source>
</evidence>
<feature type="domain" description="SH3" evidence="2">
    <location>
        <begin position="1"/>
        <end position="63"/>
    </location>
</feature>
<dbReference type="Pfam" id="PF07653">
    <property type="entry name" value="SH3_2"/>
    <property type="match status" value="1"/>
</dbReference>
<name>A6UQG0_METVS</name>
<protein>
    <submittedName>
        <fullName evidence="3">Variant SH3 domain protein</fullName>
    </submittedName>
</protein>
<dbReference type="Proteomes" id="UP000001107">
    <property type="component" value="Chromosome"/>
</dbReference>
<keyword evidence="4" id="KW-1185">Reference proteome</keyword>
<dbReference type="SMART" id="SM00326">
    <property type="entry name" value="SH3"/>
    <property type="match status" value="1"/>
</dbReference>
<dbReference type="RefSeq" id="WP_011972633.1">
    <property type="nucleotide sequence ID" value="NC_009634.1"/>
</dbReference>
<gene>
    <name evidence="3" type="ordered locus">Mevan_0826</name>
</gene>
<evidence type="ECO:0000313" key="4">
    <source>
        <dbReference type="Proteomes" id="UP000001107"/>
    </source>
</evidence>
<reference evidence="3" key="1">
    <citation type="submission" date="2007-06" db="EMBL/GenBank/DDBJ databases">
        <title>Complete sequence of Methanococcus vannielii SB.</title>
        <authorList>
            <consortium name="US DOE Joint Genome Institute"/>
            <person name="Copeland A."/>
            <person name="Lucas S."/>
            <person name="Lapidus A."/>
            <person name="Barry K."/>
            <person name="Glavina del Rio T."/>
            <person name="Dalin E."/>
            <person name="Tice H."/>
            <person name="Pitluck S."/>
            <person name="Chain P."/>
            <person name="Malfatti S."/>
            <person name="Shin M."/>
            <person name="Vergez L."/>
            <person name="Schmutz J."/>
            <person name="Larimer F."/>
            <person name="Land M."/>
            <person name="Hauser L."/>
            <person name="Kyrpides N."/>
            <person name="Anderson I."/>
            <person name="Sieprawska-Lupa M."/>
            <person name="Whitman W.B."/>
            <person name="Richardson P."/>
        </authorList>
    </citation>
    <scope>NUCLEOTIDE SEQUENCE [LARGE SCALE GENOMIC DNA]</scope>
    <source>
        <strain evidence="3">SB</strain>
    </source>
</reference>
<organism evidence="3 4">
    <name type="scientific">Methanococcus vannielii (strain ATCC 35089 / DSM 1224 / JCM 13029 / OCM 148 / SB)</name>
    <dbReference type="NCBI Taxonomy" id="406327"/>
    <lineage>
        <taxon>Archaea</taxon>
        <taxon>Methanobacteriati</taxon>
        <taxon>Methanobacteriota</taxon>
        <taxon>Methanomada group</taxon>
        <taxon>Methanococci</taxon>
        <taxon>Methanococcales</taxon>
        <taxon>Methanococcaceae</taxon>
        <taxon>Methanococcus</taxon>
    </lineage>
</organism>
<proteinExistence type="predicted"/>
<dbReference type="GeneID" id="5325084"/>
<dbReference type="PROSITE" id="PS50002">
    <property type="entry name" value="SH3"/>
    <property type="match status" value="1"/>
</dbReference>
<dbReference type="InterPro" id="IPR036028">
    <property type="entry name" value="SH3-like_dom_sf"/>
</dbReference>
<dbReference type="SUPFAM" id="SSF50044">
    <property type="entry name" value="SH3-domain"/>
    <property type="match status" value="1"/>
</dbReference>